<dbReference type="Pfam" id="PF09725">
    <property type="entry name" value="Fra10Ac1"/>
    <property type="match status" value="1"/>
</dbReference>
<keyword evidence="3" id="KW-1185">Reference proteome</keyword>
<accession>A0A4S4LAP0</accession>
<sequence>MSLYKHGSSSRLPERVTTTEFDVLKASHQFLRDDDDAETGGDRAQSWEDQLAKKYYDNLYREFAVCDLKHYKSGNFALRWRTEAEVLAGAGETTCANTRCRRHAPSDPDTSTPLLTVELPFVYDERGTQKAALVKVVLCDTCLRKLMWKREKEKALKEGKGKAYDDEANEAGVDRNLARDEDGERNHGAIKVASDSEEVEHKRRGNHQQYADGRRRRNSRSLSPSGRRQKSGREHSTQHRQNKF</sequence>
<name>A0A4S4LAP0_9AGAM</name>
<protein>
    <recommendedName>
        <fullName evidence="4">Protein FRA10AC1</fullName>
    </recommendedName>
</protein>
<gene>
    <name evidence="2" type="ORF">EW145_g2607</name>
</gene>
<reference evidence="2 3" key="1">
    <citation type="submission" date="2019-02" db="EMBL/GenBank/DDBJ databases">
        <title>Genome sequencing of the rare red list fungi Phellinidium pouzarii.</title>
        <authorList>
            <person name="Buettner E."/>
            <person name="Kellner H."/>
        </authorList>
    </citation>
    <scope>NUCLEOTIDE SEQUENCE [LARGE SCALE GENOMIC DNA]</scope>
    <source>
        <strain evidence="2 3">DSM 108285</strain>
    </source>
</reference>
<dbReference type="InterPro" id="IPR019129">
    <property type="entry name" value="Folate-sensitive_fs_Fra10Ac1"/>
</dbReference>
<feature type="region of interest" description="Disordered" evidence="1">
    <location>
        <begin position="173"/>
        <end position="244"/>
    </location>
</feature>
<dbReference type="Proteomes" id="UP000308199">
    <property type="component" value="Unassembled WGS sequence"/>
</dbReference>
<feature type="compositionally biased region" description="Basic and acidic residues" evidence="1">
    <location>
        <begin position="173"/>
        <end position="187"/>
    </location>
</feature>
<proteinExistence type="predicted"/>
<dbReference type="AlphaFoldDB" id="A0A4S4LAP0"/>
<evidence type="ECO:0008006" key="4">
    <source>
        <dbReference type="Google" id="ProtNLM"/>
    </source>
</evidence>
<comment type="caution">
    <text evidence="2">The sequence shown here is derived from an EMBL/GenBank/DDBJ whole genome shotgun (WGS) entry which is preliminary data.</text>
</comment>
<evidence type="ECO:0000256" key="1">
    <source>
        <dbReference type="SAM" id="MobiDB-lite"/>
    </source>
</evidence>
<evidence type="ECO:0000313" key="3">
    <source>
        <dbReference type="Proteomes" id="UP000308199"/>
    </source>
</evidence>
<organism evidence="2 3">
    <name type="scientific">Phellinidium pouzarii</name>
    <dbReference type="NCBI Taxonomy" id="167371"/>
    <lineage>
        <taxon>Eukaryota</taxon>
        <taxon>Fungi</taxon>
        <taxon>Dikarya</taxon>
        <taxon>Basidiomycota</taxon>
        <taxon>Agaricomycotina</taxon>
        <taxon>Agaricomycetes</taxon>
        <taxon>Hymenochaetales</taxon>
        <taxon>Hymenochaetaceae</taxon>
        <taxon>Phellinidium</taxon>
    </lineage>
</organism>
<dbReference type="OrthoDB" id="197967at2759"/>
<evidence type="ECO:0000313" key="2">
    <source>
        <dbReference type="EMBL" id="THH08585.1"/>
    </source>
</evidence>
<dbReference type="EMBL" id="SGPK01000094">
    <property type="protein sequence ID" value="THH08585.1"/>
    <property type="molecule type" value="Genomic_DNA"/>
</dbReference>